<dbReference type="EMBL" id="CAQQ02185094">
    <property type="status" value="NOT_ANNOTATED_CDS"/>
    <property type="molecule type" value="Genomic_DNA"/>
</dbReference>
<dbReference type="EMBL" id="CAQQ02185093">
    <property type="status" value="NOT_ANNOTATED_CDS"/>
    <property type="molecule type" value="Genomic_DNA"/>
</dbReference>
<sequence length="66" mass="7618">MQKPQRASRWIFLVNEAVSIPPIAFTQLNVIPSVIWLSFEEMPNWFIARKSSSLVAVSRDDLEIDE</sequence>
<dbReference type="EnsemblMetazoa" id="MESCA003082-RA">
    <property type="protein sequence ID" value="MESCA003082-PA"/>
    <property type="gene ID" value="MESCA003082"/>
</dbReference>
<dbReference type="AlphaFoldDB" id="T1GI15"/>
<proteinExistence type="predicted"/>
<evidence type="ECO:0000313" key="1">
    <source>
        <dbReference type="EnsemblMetazoa" id="MESCA003082-PA"/>
    </source>
</evidence>
<evidence type="ECO:0000313" key="2">
    <source>
        <dbReference type="Proteomes" id="UP000015102"/>
    </source>
</evidence>
<organism evidence="1 2">
    <name type="scientific">Megaselia scalaris</name>
    <name type="common">Humpbacked fly</name>
    <name type="synonym">Phora scalaris</name>
    <dbReference type="NCBI Taxonomy" id="36166"/>
    <lineage>
        <taxon>Eukaryota</taxon>
        <taxon>Metazoa</taxon>
        <taxon>Ecdysozoa</taxon>
        <taxon>Arthropoda</taxon>
        <taxon>Hexapoda</taxon>
        <taxon>Insecta</taxon>
        <taxon>Pterygota</taxon>
        <taxon>Neoptera</taxon>
        <taxon>Endopterygota</taxon>
        <taxon>Diptera</taxon>
        <taxon>Brachycera</taxon>
        <taxon>Muscomorpha</taxon>
        <taxon>Platypezoidea</taxon>
        <taxon>Phoridae</taxon>
        <taxon>Megaseliini</taxon>
        <taxon>Megaselia</taxon>
    </lineage>
</organism>
<dbReference type="Proteomes" id="UP000015102">
    <property type="component" value="Unassembled WGS sequence"/>
</dbReference>
<reference evidence="2" key="1">
    <citation type="submission" date="2013-02" db="EMBL/GenBank/DDBJ databases">
        <authorList>
            <person name="Hughes D."/>
        </authorList>
    </citation>
    <scope>NUCLEOTIDE SEQUENCE</scope>
    <source>
        <strain>Durham</strain>
        <strain evidence="2">NC isolate 2 -- Noor lab</strain>
    </source>
</reference>
<dbReference type="HOGENOM" id="CLU_2834082_0_0_1"/>
<name>T1GI15_MEGSC</name>
<keyword evidence="2" id="KW-1185">Reference proteome</keyword>
<accession>T1GI15</accession>
<protein>
    <submittedName>
        <fullName evidence="1">Uncharacterized protein</fullName>
    </submittedName>
</protein>
<reference evidence="1" key="2">
    <citation type="submission" date="2015-06" db="UniProtKB">
        <authorList>
            <consortium name="EnsemblMetazoa"/>
        </authorList>
    </citation>
    <scope>IDENTIFICATION</scope>
</reference>